<dbReference type="InterPro" id="IPR018392">
    <property type="entry name" value="LysM"/>
</dbReference>
<evidence type="ECO:0000259" key="2">
    <source>
        <dbReference type="PROSITE" id="PS51109"/>
    </source>
</evidence>
<dbReference type="Gene3D" id="2.70.70.10">
    <property type="entry name" value="Glucose Permease (Domain IIA)"/>
    <property type="match status" value="1"/>
</dbReference>
<dbReference type="Gene3D" id="3.10.350.10">
    <property type="entry name" value="LysM domain"/>
    <property type="match status" value="1"/>
</dbReference>
<dbReference type="Proteomes" id="UP000247476">
    <property type="component" value="Unassembled WGS sequence"/>
</dbReference>
<dbReference type="SUPFAM" id="SSF54106">
    <property type="entry name" value="LysM domain"/>
    <property type="match status" value="1"/>
</dbReference>
<evidence type="ECO:0000256" key="1">
    <source>
        <dbReference type="ARBA" id="ARBA00022729"/>
    </source>
</evidence>
<dbReference type="PANTHER" id="PTHR21666:SF270">
    <property type="entry name" value="MUREIN HYDROLASE ACTIVATOR ENVC"/>
    <property type="match status" value="1"/>
</dbReference>
<dbReference type="InterPro" id="IPR011055">
    <property type="entry name" value="Dup_hybrid_motif"/>
</dbReference>
<dbReference type="PANTHER" id="PTHR21666">
    <property type="entry name" value="PEPTIDASE-RELATED"/>
    <property type="match status" value="1"/>
</dbReference>
<feature type="domain" description="LysM" evidence="3">
    <location>
        <begin position="253"/>
        <end position="297"/>
    </location>
</feature>
<dbReference type="GO" id="GO:0004222">
    <property type="term" value="F:metalloendopeptidase activity"/>
    <property type="evidence" value="ECO:0007669"/>
    <property type="project" value="TreeGrafter"/>
</dbReference>
<dbReference type="Pfam" id="PF07501">
    <property type="entry name" value="G5"/>
    <property type="match status" value="1"/>
</dbReference>
<dbReference type="OrthoDB" id="9805799at2"/>
<dbReference type="SMART" id="SM00257">
    <property type="entry name" value="LysM"/>
    <property type="match status" value="1"/>
</dbReference>
<dbReference type="InterPro" id="IPR050570">
    <property type="entry name" value="Cell_wall_metabolism_enzyme"/>
</dbReference>
<dbReference type="PROSITE" id="PS51109">
    <property type="entry name" value="G5"/>
    <property type="match status" value="1"/>
</dbReference>
<sequence length="512" mass="56527">MNAFKGKDWAKRTLSATKRLFSKARYGSLTERIRERRPLHRTESLLRSTKLRLLQGVGALGLLASLSVGGNEYVKLHTYEVYHVYVGDQQAGTVSDPKVVEDFMLGKVKQLEEQNPNVHMVLNTDEVTYKPEKAFRAESDDQAALASLDGMLKSHAVGVQLVVNGEVVGIVKDKEVADEVLNRIKDKYVPQKKDGSRVSVLSAAPEPQIGETALQSVDFVESVETPITEIKPEQIMNPDDLVRKLETGGVAPTKYTVVKGDCVSCIAKKLGISKQVIYEKNPWIQDDKIKVGDVLDVTMLKPALTVRTVEKVVESQEIQHEIIYEKDDTMRAGETKTIKPGKNGLKKVTFLITKGNGYMMDQELIGEEVVEQPIPEYAKKGTKVVLGEGTGKFVWPVVSAKLSDYFGMRWGKLHKGVDITGNKNILAADNGIVTYTGDKGDGYGNKVVIDHQNGYVTVYGHMSKIETSKGKIVEKGEKIGIMGDTGDSTGVHLHFEIQRNGVAENPLKFLSR</sequence>
<dbReference type="RefSeq" id="WP_110841778.1">
    <property type="nucleotide sequence ID" value="NZ_QJVJ01000009.1"/>
</dbReference>
<dbReference type="InterPro" id="IPR011098">
    <property type="entry name" value="G5_dom"/>
</dbReference>
<accession>A0A2V5JZU3</accession>
<keyword evidence="1" id="KW-0732">Signal</keyword>
<gene>
    <name evidence="4" type="ORF">DLM86_19685</name>
</gene>
<dbReference type="SMART" id="SM01208">
    <property type="entry name" value="G5"/>
    <property type="match status" value="1"/>
</dbReference>
<dbReference type="CDD" id="cd12797">
    <property type="entry name" value="M23_peptidase"/>
    <property type="match status" value="1"/>
</dbReference>
<protein>
    <submittedName>
        <fullName evidence="4">Peptidase</fullName>
    </submittedName>
</protein>
<dbReference type="Pfam" id="PF01476">
    <property type="entry name" value="LysM"/>
    <property type="match status" value="1"/>
</dbReference>
<comment type="caution">
    <text evidence="4">The sequence shown here is derived from an EMBL/GenBank/DDBJ whole genome shotgun (WGS) entry which is preliminary data.</text>
</comment>
<feature type="domain" description="G5" evidence="2">
    <location>
        <begin position="304"/>
        <end position="384"/>
    </location>
</feature>
<dbReference type="Gene3D" id="2.20.230.10">
    <property type="entry name" value="Resuscitation-promoting factor rpfb"/>
    <property type="match status" value="1"/>
</dbReference>
<proteinExistence type="predicted"/>
<dbReference type="CDD" id="cd00118">
    <property type="entry name" value="LysM"/>
    <property type="match status" value="1"/>
</dbReference>
<organism evidence="4 5">
    <name type="scientific">Paenibacillus flagellatus</name>
    <dbReference type="NCBI Taxonomy" id="2211139"/>
    <lineage>
        <taxon>Bacteria</taxon>
        <taxon>Bacillati</taxon>
        <taxon>Bacillota</taxon>
        <taxon>Bacilli</taxon>
        <taxon>Bacillales</taxon>
        <taxon>Paenibacillaceae</taxon>
        <taxon>Paenibacillus</taxon>
    </lineage>
</organism>
<name>A0A2V5JZU3_9BACL</name>
<dbReference type="InterPro" id="IPR016047">
    <property type="entry name" value="M23ase_b-sheet_dom"/>
</dbReference>
<dbReference type="PROSITE" id="PS51782">
    <property type="entry name" value="LYSM"/>
    <property type="match status" value="1"/>
</dbReference>
<dbReference type="InterPro" id="IPR036779">
    <property type="entry name" value="LysM_dom_sf"/>
</dbReference>
<dbReference type="SUPFAM" id="SSF51261">
    <property type="entry name" value="Duplicated hybrid motif"/>
    <property type="match status" value="1"/>
</dbReference>
<evidence type="ECO:0000259" key="3">
    <source>
        <dbReference type="PROSITE" id="PS51782"/>
    </source>
</evidence>
<evidence type="ECO:0000313" key="4">
    <source>
        <dbReference type="EMBL" id="PYI52409.1"/>
    </source>
</evidence>
<evidence type="ECO:0000313" key="5">
    <source>
        <dbReference type="Proteomes" id="UP000247476"/>
    </source>
</evidence>
<dbReference type="EMBL" id="QJVJ01000009">
    <property type="protein sequence ID" value="PYI52409.1"/>
    <property type="molecule type" value="Genomic_DNA"/>
</dbReference>
<dbReference type="Pfam" id="PF01551">
    <property type="entry name" value="Peptidase_M23"/>
    <property type="match status" value="1"/>
</dbReference>
<keyword evidence="5" id="KW-1185">Reference proteome</keyword>
<dbReference type="AlphaFoldDB" id="A0A2V5JZU3"/>
<reference evidence="4 5" key="1">
    <citation type="submission" date="2018-05" db="EMBL/GenBank/DDBJ databases">
        <title>Paenibacillus flagellatus sp. nov., isolated from selenium mineral soil.</title>
        <authorList>
            <person name="Dai X."/>
        </authorList>
    </citation>
    <scope>NUCLEOTIDE SEQUENCE [LARGE SCALE GENOMIC DNA]</scope>
    <source>
        <strain evidence="4 5">DXL2</strain>
    </source>
</reference>